<gene>
    <name evidence="1" type="ORF">SGL43_07262</name>
</gene>
<evidence type="ECO:0000313" key="1">
    <source>
        <dbReference type="EMBL" id="CAH9420204.1"/>
    </source>
</evidence>
<dbReference type="Proteomes" id="UP001154015">
    <property type="component" value="Unassembled WGS sequence"/>
</dbReference>
<proteinExistence type="predicted"/>
<reference evidence="1" key="1">
    <citation type="submission" date="2022-03" db="EMBL/GenBank/DDBJ databases">
        <authorList>
            <person name="Leyn A S."/>
        </authorList>
    </citation>
    <scope>NUCLEOTIDE SEQUENCE</scope>
    <source>
        <strain evidence="1">Streptomyces globisporus 4-3</strain>
    </source>
</reference>
<comment type="caution">
    <text evidence="1">The sequence shown here is derived from an EMBL/GenBank/DDBJ whole genome shotgun (WGS) entry which is preliminary data.</text>
</comment>
<evidence type="ECO:0000313" key="2">
    <source>
        <dbReference type="Proteomes" id="UP001154015"/>
    </source>
</evidence>
<sequence length="60" mass="6484">MEWAKPVPAIAAAPAQPAAIQAAPPKRDHHDECDKALHEGGTCTCDLIEQYGPPSERDDY</sequence>
<accession>A0ABM9H946</accession>
<keyword evidence="2" id="KW-1185">Reference proteome</keyword>
<dbReference type="RefSeq" id="WP_318575688.1">
    <property type="nucleotide sequence ID" value="NZ_CAKXYP010000035.1"/>
</dbReference>
<protein>
    <submittedName>
        <fullName evidence="1">Uncharacterized protein</fullName>
    </submittedName>
</protein>
<name>A0ABM9H946_STRGL</name>
<organism evidence="1 2">
    <name type="scientific">Streptomyces globisporus</name>
    <dbReference type="NCBI Taxonomy" id="1908"/>
    <lineage>
        <taxon>Bacteria</taxon>
        <taxon>Bacillati</taxon>
        <taxon>Actinomycetota</taxon>
        <taxon>Actinomycetes</taxon>
        <taxon>Kitasatosporales</taxon>
        <taxon>Streptomycetaceae</taxon>
        <taxon>Streptomyces</taxon>
    </lineage>
</organism>
<dbReference type="EMBL" id="CAKXYP010000035">
    <property type="protein sequence ID" value="CAH9420204.1"/>
    <property type="molecule type" value="Genomic_DNA"/>
</dbReference>